<dbReference type="AlphaFoldDB" id="S8DN81"/>
<gene>
    <name evidence="1" type="ORF">FOMPIDRAFT_86389</name>
</gene>
<proteinExistence type="predicted"/>
<name>S8DN81_FOMSC</name>
<evidence type="ECO:0000313" key="1">
    <source>
        <dbReference type="EMBL" id="EPS94112.1"/>
    </source>
</evidence>
<protein>
    <submittedName>
        <fullName evidence="1">Uncharacterized protein</fullName>
    </submittedName>
</protein>
<dbReference type="InParanoid" id="S8DN81"/>
<dbReference type="Proteomes" id="UP000015241">
    <property type="component" value="Unassembled WGS sequence"/>
</dbReference>
<keyword evidence="2" id="KW-1185">Reference proteome</keyword>
<reference evidence="1 2" key="1">
    <citation type="journal article" date="2012" name="Science">
        <title>The Paleozoic origin of enzymatic lignin decomposition reconstructed from 31 fungal genomes.</title>
        <authorList>
            <person name="Floudas D."/>
            <person name="Binder M."/>
            <person name="Riley R."/>
            <person name="Barry K."/>
            <person name="Blanchette R.A."/>
            <person name="Henrissat B."/>
            <person name="Martinez A.T."/>
            <person name="Otillar R."/>
            <person name="Spatafora J.W."/>
            <person name="Yadav J.S."/>
            <person name="Aerts A."/>
            <person name="Benoit I."/>
            <person name="Boyd A."/>
            <person name="Carlson A."/>
            <person name="Copeland A."/>
            <person name="Coutinho P.M."/>
            <person name="de Vries R.P."/>
            <person name="Ferreira P."/>
            <person name="Findley K."/>
            <person name="Foster B."/>
            <person name="Gaskell J."/>
            <person name="Glotzer D."/>
            <person name="Gorecki P."/>
            <person name="Heitman J."/>
            <person name="Hesse C."/>
            <person name="Hori C."/>
            <person name="Igarashi K."/>
            <person name="Jurgens J.A."/>
            <person name="Kallen N."/>
            <person name="Kersten P."/>
            <person name="Kohler A."/>
            <person name="Kuees U."/>
            <person name="Kumar T.K.A."/>
            <person name="Kuo A."/>
            <person name="LaButti K."/>
            <person name="Larrondo L.F."/>
            <person name="Lindquist E."/>
            <person name="Ling A."/>
            <person name="Lombard V."/>
            <person name="Lucas S."/>
            <person name="Lundell T."/>
            <person name="Martin R."/>
            <person name="McLaughlin D.J."/>
            <person name="Morgenstern I."/>
            <person name="Morin E."/>
            <person name="Murat C."/>
            <person name="Nagy L.G."/>
            <person name="Nolan M."/>
            <person name="Ohm R.A."/>
            <person name="Patyshakuliyeva A."/>
            <person name="Rokas A."/>
            <person name="Ruiz-Duenas F.J."/>
            <person name="Sabat G."/>
            <person name="Salamov A."/>
            <person name="Samejima M."/>
            <person name="Schmutz J."/>
            <person name="Slot J.C."/>
            <person name="St John F."/>
            <person name="Stenlid J."/>
            <person name="Sun H."/>
            <person name="Sun S."/>
            <person name="Syed K."/>
            <person name="Tsang A."/>
            <person name="Wiebenga A."/>
            <person name="Young D."/>
            <person name="Pisabarro A."/>
            <person name="Eastwood D.C."/>
            <person name="Martin F."/>
            <person name="Cullen D."/>
            <person name="Grigoriev I.V."/>
            <person name="Hibbett D.S."/>
        </authorList>
    </citation>
    <scope>NUCLEOTIDE SEQUENCE</scope>
    <source>
        <strain evidence="2">FP-58527</strain>
    </source>
</reference>
<evidence type="ECO:0000313" key="2">
    <source>
        <dbReference type="Proteomes" id="UP000015241"/>
    </source>
</evidence>
<accession>S8DN81</accession>
<dbReference type="HOGENOM" id="CLU_2622063_0_0_1"/>
<sequence length="78" mass="8638">MSGGKPLPQESNEATDVRVNLQTYVSESSHPFDCLKQEAIDYTIRMWKVQGRSRVLPSRLEGPCSPSPGSFTLILGRS</sequence>
<dbReference type="EMBL" id="KE504244">
    <property type="protein sequence ID" value="EPS94112.1"/>
    <property type="molecule type" value="Genomic_DNA"/>
</dbReference>
<organism evidence="1 2">
    <name type="scientific">Fomitopsis schrenkii</name>
    <name type="common">Brown rot fungus</name>
    <dbReference type="NCBI Taxonomy" id="2126942"/>
    <lineage>
        <taxon>Eukaryota</taxon>
        <taxon>Fungi</taxon>
        <taxon>Dikarya</taxon>
        <taxon>Basidiomycota</taxon>
        <taxon>Agaricomycotina</taxon>
        <taxon>Agaricomycetes</taxon>
        <taxon>Polyporales</taxon>
        <taxon>Fomitopsis</taxon>
    </lineage>
</organism>